<dbReference type="Pfam" id="PF00089">
    <property type="entry name" value="Trypsin"/>
    <property type="match status" value="1"/>
</dbReference>
<keyword evidence="3" id="KW-0964">Secreted</keyword>
<sequence>MFPVFTDPLPCILLYFLQGDCAEIIGGKEVVPHSLPYMARLENIEGDLVCGGILINESWVLTAAHCETVNLGVHSVNEIEKDYRQDRDVKKHVPYPYYNAAESHHHDIMLLQLREPVKLTKTVDIMRLPNPVWDVPAGTKCFVAGWGLTIENGNKSALSDVLLSVNITVINRSKCNSGEYYNFNPIIDGGMLCAGYDGNQQPADACQVRGDSGGPLVCGGELRGVVSFGYGCGHKTKPGVYTFISKYQDWINTTIQTRYVQFS</sequence>
<evidence type="ECO:0000256" key="9">
    <source>
        <dbReference type="ARBA" id="ARBA00038868"/>
    </source>
</evidence>
<feature type="domain" description="Peptidase S1" evidence="11">
    <location>
        <begin position="24"/>
        <end position="256"/>
    </location>
</feature>
<dbReference type="CDD" id="cd00190">
    <property type="entry name" value="Tryp_SPc"/>
    <property type="match status" value="1"/>
</dbReference>
<dbReference type="PRINTS" id="PR00722">
    <property type="entry name" value="CHYMOTRYPSIN"/>
</dbReference>
<dbReference type="PROSITE" id="PS50240">
    <property type="entry name" value="TRYPSIN_DOM"/>
    <property type="match status" value="1"/>
</dbReference>
<evidence type="ECO:0000256" key="8">
    <source>
        <dbReference type="ARBA" id="ARBA00036320"/>
    </source>
</evidence>
<dbReference type="AlphaFoldDB" id="A0A4W5LNP9"/>
<comment type="subcellular location">
    <subcellularLocation>
        <location evidence="1">Secreted</location>
        <location evidence="1">Extracellular space</location>
    </subcellularLocation>
</comment>
<dbReference type="PANTHER" id="PTHR24264">
    <property type="entry name" value="TRYPSIN-RELATED"/>
    <property type="match status" value="1"/>
</dbReference>
<accession>A0A4W5LNP9</accession>
<reference evidence="12" key="3">
    <citation type="submission" date="2025-09" db="UniProtKB">
        <authorList>
            <consortium name="Ensembl"/>
        </authorList>
    </citation>
    <scope>IDENTIFICATION</scope>
</reference>
<evidence type="ECO:0000313" key="13">
    <source>
        <dbReference type="Proteomes" id="UP000314982"/>
    </source>
</evidence>
<keyword evidence="6 10" id="KW-0720">Serine protease</keyword>
<dbReference type="SUPFAM" id="SSF50494">
    <property type="entry name" value="Trypsin-like serine proteases"/>
    <property type="match status" value="1"/>
</dbReference>
<dbReference type="SMART" id="SM00020">
    <property type="entry name" value="Tryp_SPc"/>
    <property type="match status" value="1"/>
</dbReference>
<dbReference type="Proteomes" id="UP000314982">
    <property type="component" value="Unassembled WGS sequence"/>
</dbReference>
<comment type="similarity">
    <text evidence="2">Belongs to the peptidase S1 family. Snake venom subfamily.</text>
</comment>
<dbReference type="FunFam" id="2.40.10.10:FF:000010">
    <property type="entry name" value="Kallikrein related peptidase 11"/>
    <property type="match status" value="1"/>
</dbReference>
<keyword evidence="13" id="KW-1185">Reference proteome</keyword>
<dbReference type="InterPro" id="IPR009003">
    <property type="entry name" value="Peptidase_S1_PA"/>
</dbReference>
<dbReference type="Gene3D" id="2.40.10.10">
    <property type="entry name" value="Trypsin-like serine proteases"/>
    <property type="match status" value="2"/>
</dbReference>
<evidence type="ECO:0000313" key="12">
    <source>
        <dbReference type="Ensembl" id="ENSHHUP00000027523.1"/>
    </source>
</evidence>
<dbReference type="PANTHER" id="PTHR24264:SF65">
    <property type="entry name" value="SRCR DOMAIN-CONTAINING PROTEIN"/>
    <property type="match status" value="1"/>
</dbReference>
<dbReference type="InterPro" id="IPR001254">
    <property type="entry name" value="Trypsin_dom"/>
</dbReference>
<organism evidence="12 13">
    <name type="scientific">Hucho hucho</name>
    <name type="common">huchen</name>
    <dbReference type="NCBI Taxonomy" id="62062"/>
    <lineage>
        <taxon>Eukaryota</taxon>
        <taxon>Metazoa</taxon>
        <taxon>Chordata</taxon>
        <taxon>Craniata</taxon>
        <taxon>Vertebrata</taxon>
        <taxon>Euteleostomi</taxon>
        <taxon>Actinopterygii</taxon>
        <taxon>Neopterygii</taxon>
        <taxon>Teleostei</taxon>
        <taxon>Protacanthopterygii</taxon>
        <taxon>Salmoniformes</taxon>
        <taxon>Salmonidae</taxon>
        <taxon>Salmoninae</taxon>
        <taxon>Hucho</taxon>
    </lineage>
</organism>
<dbReference type="STRING" id="62062.ENSHHUP00000027523"/>
<keyword evidence="7" id="KW-1015">Disulfide bond</keyword>
<dbReference type="PROSITE" id="PS00135">
    <property type="entry name" value="TRYPSIN_SER"/>
    <property type="match status" value="1"/>
</dbReference>
<evidence type="ECO:0000256" key="5">
    <source>
        <dbReference type="ARBA" id="ARBA00022801"/>
    </source>
</evidence>
<reference evidence="12" key="2">
    <citation type="submission" date="2025-08" db="UniProtKB">
        <authorList>
            <consortium name="Ensembl"/>
        </authorList>
    </citation>
    <scope>IDENTIFICATION</scope>
</reference>
<dbReference type="GO" id="GO:0004252">
    <property type="term" value="F:serine-type endopeptidase activity"/>
    <property type="evidence" value="ECO:0007669"/>
    <property type="project" value="UniProtKB-EC"/>
</dbReference>
<dbReference type="Ensembl" id="ENSHHUT00000028619.1">
    <property type="protein sequence ID" value="ENSHHUP00000027523.1"/>
    <property type="gene ID" value="ENSHHUG00000017233.1"/>
</dbReference>
<evidence type="ECO:0000259" key="11">
    <source>
        <dbReference type="PROSITE" id="PS50240"/>
    </source>
</evidence>
<evidence type="ECO:0000256" key="10">
    <source>
        <dbReference type="RuleBase" id="RU363034"/>
    </source>
</evidence>
<dbReference type="GO" id="GO:0005615">
    <property type="term" value="C:extracellular space"/>
    <property type="evidence" value="ECO:0007669"/>
    <property type="project" value="TreeGrafter"/>
</dbReference>
<keyword evidence="5 10" id="KW-0378">Hydrolase</keyword>
<dbReference type="GeneTree" id="ENSGT00940000159928"/>
<dbReference type="EC" id="3.4.21.4" evidence="9"/>
<dbReference type="InterPro" id="IPR050127">
    <property type="entry name" value="Serine_Proteases_S1"/>
</dbReference>
<evidence type="ECO:0000256" key="2">
    <source>
        <dbReference type="ARBA" id="ARBA00009228"/>
    </source>
</evidence>
<evidence type="ECO:0000256" key="1">
    <source>
        <dbReference type="ARBA" id="ARBA00004239"/>
    </source>
</evidence>
<evidence type="ECO:0000256" key="7">
    <source>
        <dbReference type="ARBA" id="ARBA00023157"/>
    </source>
</evidence>
<reference evidence="13" key="1">
    <citation type="submission" date="2018-06" db="EMBL/GenBank/DDBJ databases">
        <title>Genome assembly of Danube salmon.</title>
        <authorList>
            <person name="Macqueen D.J."/>
            <person name="Gundappa M.K."/>
        </authorList>
    </citation>
    <scope>NUCLEOTIDE SEQUENCE [LARGE SCALE GENOMIC DNA]</scope>
</reference>
<name>A0A4W5LNP9_9TELE</name>
<dbReference type="InterPro" id="IPR001314">
    <property type="entry name" value="Peptidase_S1A"/>
</dbReference>
<dbReference type="InterPro" id="IPR018114">
    <property type="entry name" value="TRYPSIN_HIS"/>
</dbReference>
<evidence type="ECO:0000256" key="6">
    <source>
        <dbReference type="ARBA" id="ARBA00022825"/>
    </source>
</evidence>
<evidence type="ECO:0000256" key="3">
    <source>
        <dbReference type="ARBA" id="ARBA00022525"/>
    </source>
</evidence>
<evidence type="ECO:0000256" key="4">
    <source>
        <dbReference type="ARBA" id="ARBA00022670"/>
    </source>
</evidence>
<keyword evidence="4 10" id="KW-0645">Protease</keyword>
<comment type="catalytic activity">
    <reaction evidence="8">
        <text>Preferential cleavage: Arg-|-Xaa, Lys-|-Xaa.</text>
        <dbReference type="EC" id="3.4.21.4"/>
    </reaction>
</comment>
<proteinExistence type="inferred from homology"/>
<dbReference type="InterPro" id="IPR033116">
    <property type="entry name" value="TRYPSIN_SER"/>
</dbReference>
<dbReference type="PROSITE" id="PS00134">
    <property type="entry name" value="TRYPSIN_HIS"/>
    <property type="match status" value="1"/>
</dbReference>
<dbReference type="InterPro" id="IPR043504">
    <property type="entry name" value="Peptidase_S1_PA_chymotrypsin"/>
</dbReference>
<dbReference type="GO" id="GO:0006508">
    <property type="term" value="P:proteolysis"/>
    <property type="evidence" value="ECO:0007669"/>
    <property type="project" value="UniProtKB-KW"/>
</dbReference>
<protein>
    <recommendedName>
        <fullName evidence="9">trypsin</fullName>
        <ecNumber evidence="9">3.4.21.4</ecNumber>
    </recommendedName>
</protein>